<dbReference type="Pfam" id="PF13463">
    <property type="entry name" value="HTH_27"/>
    <property type="match status" value="1"/>
</dbReference>
<dbReference type="InterPro" id="IPR054630">
    <property type="entry name" value="BilQ"/>
</dbReference>
<dbReference type="InterPro" id="IPR036390">
    <property type="entry name" value="WH_DNA-bd_sf"/>
</dbReference>
<evidence type="ECO:0000256" key="2">
    <source>
        <dbReference type="ARBA" id="ARBA00023125"/>
    </source>
</evidence>
<dbReference type="GO" id="GO:0003677">
    <property type="term" value="F:DNA binding"/>
    <property type="evidence" value="ECO:0007669"/>
    <property type="project" value="UniProtKB-KW"/>
</dbReference>
<proteinExistence type="predicted"/>
<evidence type="ECO:0000256" key="3">
    <source>
        <dbReference type="ARBA" id="ARBA00023163"/>
    </source>
</evidence>
<dbReference type="InterPro" id="IPR036388">
    <property type="entry name" value="WH-like_DNA-bd_sf"/>
</dbReference>
<organism evidence="5 6">
    <name type="scientific">Candidatus Allofournierella pullicola</name>
    <dbReference type="NCBI Taxonomy" id="2838596"/>
    <lineage>
        <taxon>Bacteria</taxon>
        <taxon>Bacillati</taxon>
        <taxon>Bacillota</taxon>
        <taxon>Clostridia</taxon>
        <taxon>Eubacteriales</taxon>
        <taxon>Oscillospiraceae</taxon>
        <taxon>Allofournierella</taxon>
    </lineage>
</organism>
<evidence type="ECO:0000256" key="1">
    <source>
        <dbReference type="ARBA" id="ARBA00023015"/>
    </source>
</evidence>
<dbReference type="Gene3D" id="1.10.10.10">
    <property type="entry name" value="Winged helix-like DNA-binding domain superfamily/Winged helix DNA-binding domain"/>
    <property type="match status" value="1"/>
</dbReference>
<comment type="caution">
    <text evidence="5">The sequence shown here is derived from an EMBL/GenBank/DDBJ whole genome shotgun (WGS) entry which is preliminary data.</text>
</comment>
<dbReference type="NCBIfam" id="NF045593">
    <property type="entry name" value="bilirub_TF_BilQ"/>
    <property type="match status" value="1"/>
</dbReference>
<evidence type="ECO:0000313" key="5">
    <source>
        <dbReference type="EMBL" id="HIX04681.1"/>
    </source>
</evidence>
<dbReference type="AlphaFoldDB" id="A0A9D1V230"/>
<dbReference type="PANTHER" id="PTHR42756">
    <property type="entry name" value="TRANSCRIPTIONAL REGULATOR, MARR"/>
    <property type="match status" value="1"/>
</dbReference>
<dbReference type="SMART" id="SM00347">
    <property type="entry name" value="HTH_MARR"/>
    <property type="match status" value="1"/>
</dbReference>
<dbReference type="EMBL" id="DXFW01000002">
    <property type="protein sequence ID" value="HIX04681.1"/>
    <property type="molecule type" value="Genomic_DNA"/>
</dbReference>
<dbReference type="Proteomes" id="UP000824193">
    <property type="component" value="Unassembled WGS sequence"/>
</dbReference>
<dbReference type="SUPFAM" id="SSF46785">
    <property type="entry name" value="Winged helix' DNA-binding domain"/>
    <property type="match status" value="1"/>
</dbReference>
<dbReference type="InterPro" id="IPR000835">
    <property type="entry name" value="HTH_MarR-typ"/>
</dbReference>
<dbReference type="GO" id="GO:0003700">
    <property type="term" value="F:DNA-binding transcription factor activity"/>
    <property type="evidence" value="ECO:0007669"/>
    <property type="project" value="InterPro"/>
</dbReference>
<sequence>MFNTLAYHSSVLYRDFTSYTSEKLEKMGLHFGLLFFLIYVGKHPGATPSDLTAALRLDWGHSQRCITKLVENGFLTKEKAGRCYRLDLTDKGREAFEISHQVFFDWDEKRLAVLTGEERETLFALLRKLNPGKEVPRHV</sequence>
<dbReference type="PROSITE" id="PS50995">
    <property type="entry name" value="HTH_MARR_2"/>
    <property type="match status" value="1"/>
</dbReference>
<keyword evidence="2" id="KW-0238">DNA-binding</keyword>
<dbReference type="PANTHER" id="PTHR42756:SF1">
    <property type="entry name" value="TRANSCRIPTIONAL REPRESSOR OF EMRAB OPERON"/>
    <property type="match status" value="1"/>
</dbReference>
<evidence type="ECO:0000313" key="6">
    <source>
        <dbReference type="Proteomes" id="UP000824193"/>
    </source>
</evidence>
<protein>
    <submittedName>
        <fullName evidence="5">MarR family winged helix-turn-helix transcriptional regulator</fullName>
    </submittedName>
</protein>
<reference evidence="5" key="1">
    <citation type="journal article" date="2021" name="PeerJ">
        <title>Extensive microbial diversity within the chicken gut microbiome revealed by metagenomics and culture.</title>
        <authorList>
            <person name="Gilroy R."/>
            <person name="Ravi A."/>
            <person name="Getino M."/>
            <person name="Pursley I."/>
            <person name="Horton D.L."/>
            <person name="Alikhan N.F."/>
            <person name="Baker D."/>
            <person name="Gharbi K."/>
            <person name="Hall N."/>
            <person name="Watson M."/>
            <person name="Adriaenssens E.M."/>
            <person name="Foster-Nyarko E."/>
            <person name="Jarju S."/>
            <person name="Secka A."/>
            <person name="Antonio M."/>
            <person name="Oren A."/>
            <person name="Chaudhuri R.R."/>
            <person name="La Ragione R."/>
            <person name="Hildebrand F."/>
            <person name="Pallen M.J."/>
        </authorList>
    </citation>
    <scope>NUCLEOTIDE SEQUENCE</scope>
    <source>
        <strain evidence="5">2239</strain>
    </source>
</reference>
<keyword evidence="3" id="KW-0804">Transcription</keyword>
<evidence type="ECO:0000259" key="4">
    <source>
        <dbReference type="PROSITE" id="PS50995"/>
    </source>
</evidence>
<feature type="domain" description="HTH marR-type" evidence="4">
    <location>
        <begin position="1"/>
        <end position="131"/>
    </location>
</feature>
<name>A0A9D1V230_9FIRM</name>
<accession>A0A9D1V230</accession>
<keyword evidence="1" id="KW-0805">Transcription regulation</keyword>
<reference evidence="5" key="2">
    <citation type="submission" date="2021-04" db="EMBL/GenBank/DDBJ databases">
        <authorList>
            <person name="Gilroy R."/>
        </authorList>
    </citation>
    <scope>NUCLEOTIDE SEQUENCE</scope>
    <source>
        <strain evidence="5">2239</strain>
    </source>
</reference>
<gene>
    <name evidence="5" type="ORF">H9865_01020</name>
</gene>